<evidence type="ECO:0000313" key="2">
    <source>
        <dbReference type="Proteomes" id="UP000814033"/>
    </source>
</evidence>
<protein>
    <submittedName>
        <fullName evidence="1">Uncharacterized protein</fullName>
    </submittedName>
</protein>
<keyword evidence="2" id="KW-1185">Reference proteome</keyword>
<organism evidence="1 2">
    <name type="scientific">Auriscalpium vulgare</name>
    <dbReference type="NCBI Taxonomy" id="40419"/>
    <lineage>
        <taxon>Eukaryota</taxon>
        <taxon>Fungi</taxon>
        <taxon>Dikarya</taxon>
        <taxon>Basidiomycota</taxon>
        <taxon>Agaricomycotina</taxon>
        <taxon>Agaricomycetes</taxon>
        <taxon>Russulales</taxon>
        <taxon>Auriscalpiaceae</taxon>
        <taxon>Auriscalpium</taxon>
    </lineage>
</organism>
<comment type="caution">
    <text evidence="1">The sequence shown here is derived from an EMBL/GenBank/DDBJ whole genome shotgun (WGS) entry which is preliminary data.</text>
</comment>
<name>A0ACB8RCU0_9AGAM</name>
<dbReference type="EMBL" id="MU276097">
    <property type="protein sequence ID" value="KAI0041868.1"/>
    <property type="molecule type" value="Genomic_DNA"/>
</dbReference>
<evidence type="ECO:0000313" key="1">
    <source>
        <dbReference type="EMBL" id="KAI0041868.1"/>
    </source>
</evidence>
<reference evidence="1" key="2">
    <citation type="journal article" date="2022" name="New Phytol.">
        <title>Evolutionary transition to the ectomycorrhizal habit in the genomes of a hyperdiverse lineage of mushroom-forming fungi.</title>
        <authorList>
            <person name="Looney B."/>
            <person name="Miyauchi S."/>
            <person name="Morin E."/>
            <person name="Drula E."/>
            <person name="Courty P.E."/>
            <person name="Kohler A."/>
            <person name="Kuo A."/>
            <person name="LaButti K."/>
            <person name="Pangilinan J."/>
            <person name="Lipzen A."/>
            <person name="Riley R."/>
            <person name="Andreopoulos W."/>
            <person name="He G."/>
            <person name="Johnson J."/>
            <person name="Nolan M."/>
            <person name="Tritt A."/>
            <person name="Barry K.W."/>
            <person name="Grigoriev I.V."/>
            <person name="Nagy L.G."/>
            <person name="Hibbett D."/>
            <person name="Henrissat B."/>
            <person name="Matheny P.B."/>
            <person name="Labbe J."/>
            <person name="Martin F.M."/>
        </authorList>
    </citation>
    <scope>NUCLEOTIDE SEQUENCE</scope>
    <source>
        <strain evidence="1">FP105234-sp</strain>
    </source>
</reference>
<proteinExistence type="predicted"/>
<accession>A0ACB8RCU0</accession>
<sequence length="77" mass="8017">MSSSPHSRRLAVMTMSAIALAVGGMYAVGRQTKAEEQPKPAYGNSSPNSKDPAQANSSTVRETMHKPVSGSGGMLKP</sequence>
<gene>
    <name evidence="1" type="ORF">FA95DRAFT_1682944</name>
</gene>
<dbReference type="Proteomes" id="UP000814033">
    <property type="component" value="Unassembled WGS sequence"/>
</dbReference>
<reference evidence="1" key="1">
    <citation type="submission" date="2021-02" db="EMBL/GenBank/DDBJ databases">
        <authorList>
            <consortium name="DOE Joint Genome Institute"/>
            <person name="Ahrendt S."/>
            <person name="Looney B.P."/>
            <person name="Miyauchi S."/>
            <person name="Morin E."/>
            <person name="Drula E."/>
            <person name="Courty P.E."/>
            <person name="Chicoki N."/>
            <person name="Fauchery L."/>
            <person name="Kohler A."/>
            <person name="Kuo A."/>
            <person name="Labutti K."/>
            <person name="Pangilinan J."/>
            <person name="Lipzen A."/>
            <person name="Riley R."/>
            <person name="Andreopoulos W."/>
            <person name="He G."/>
            <person name="Johnson J."/>
            <person name="Barry K.W."/>
            <person name="Grigoriev I.V."/>
            <person name="Nagy L."/>
            <person name="Hibbett D."/>
            <person name="Henrissat B."/>
            <person name="Matheny P.B."/>
            <person name="Labbe J."/>
            <person name="Martin F."/>
        </authorList>
    </citation>
    <scope>NUCLEOTIDE SEQUENCE</scope>
    <source>
        <strain evidence="1">FP105234-sp</strain>
    </source>
</reference>